<dbReference type="AlphaFoldDB" id="A0AAW5E828"/>
<evidence type="ECO:0000313" key="2">
    <source>
        <dbReference type="Proteomes" id="UP001431131"/>
    </source>
</evidence>
<reference evidence="1" key="1">
    <citation type="submission" date="2022-02" db="EMBL/GenBank/DDBJ databases">
        <title>Fredinandcohnia quinoae sp. nov. isolated from Chenopodium quinoa seeds.</title>
        <authorList>
            <person name="Saati-Santamaria Z."/>
            <person name="Flores-Felix J.D."/>
            <person name="Igual J.M."/>
            <person name="Velazquez E."/>
            <person name="Garcia-Fraile P."/>
            <person name="Martinez-Molina E."/>
        </authorList>
    </citation>
    <scope>NUCLEOTIDE SEQUENCE</scope>
    <source>
        <strain evidence="1">SECRCQ15</strain>
    </source>
</reference>
<organism evidence="1 2">
    <name type="scientific">Fredinandcohnia quinoae</name>
    <dbReference type="NCBI Taxonomy" id="2918902"/>
    <lineage>
        <taxon>Bacteria</taxon>
        <taxon>Bacillati</taxon>
        <taxon>Bacillota</taxon>
        <taxon>Bacilli</taxon>
        <taxon>Bacillales</taxon>
        <taxon>Bacillaceae</taxon>
        <taxon>Fredinandcohnia</taxon>
    </lineage>
</organism>
<proteinExistence type="predicted"/>
<evidence type="ECO:0000313" key="1">
    <source>
        <dbReference type="EMBL" id="MCH1626172.1"/>
    </source>
</evidence>
<dbReference type="EMBL" id="JAKTTI010000019">
    <property type="protein sequence ID" value="MCH1626172.1"/>
    <property type="molecule type" value="Genomic_DNA"/>
</dbReference>
<gene>
    <name evidence="1" type="ORF">MJG50_12600</name>
</gene>
<name>A0AAW5E828_9BACI</name>
<accession>A0AAW5E828</accession>
<keyword evidence="2" id="KW-1185">Reference proteome</keyword>
<comment type="caution">
    <text evidence="1">The sequence shown here is derived from an EMBL/GenBank/DDBJ whole genome shotgun (WGS) entry which is preliminary data.</text>
</comment>
<dbReference type="RefSeq" id="WP_240256089.1">
    <property type="nucleotide sequence ID" value="NZ_JAKTTI010000019.1"/>
</dbReference>
<dbReference type="Proteomes" id="UP001431131">
    <property type="component" value="Unassembled WGS sequence"/>
</dbReference>
<protein>
    <submittedName>
        <fullName evidence="1">Uncharacterized protein</fullName>
    </submittedName>
</protein>
<sequence length="101" mass="11580">MKIDLKPVRLSDYIVKITPTELLHENLYVKTVKVTVNKHYKGNLQLQSEILALPGYIKLDEEYIVFLKKGDEMPSITARNGSVVKTNSPQGKYVIEKYRGK</sequence>